<protein>
    <submittedName>
        <fullName evidence="2">PD-(D/E)XK nuclease family protein</fullName>
    </submittedName>
</protein>
<dbReference type="InterPro" id="IPR027417">
    <property type="entry name" value="P-loop_NTPase"/>
</dbReference>
<dbReference type="EMBL" id="CP032096">
    <property type="protein sequence ID" value="QBZ83729.1"/>
    <property type="molecule type" value="Genomic_DNA"/>
</dbReference>
<dbReference type="NCBIfam" id="TIGR03623">
    <property type="entry name" value="probable DNA repair protein"/>
    <property type="match status" value="1"/>
</dbReference>
<dbReference type="OrthoDB" id="9761147at2"/>
<evidence type="ECO:0000313" key="3">
    <source>
        <dbReference type="Proteomes" id="UP000296201"/>
    </source>
</evidence>
<reference evidence="2 3" key="1">
    <citation type="submission" date="2018-08" db="EMBL/GenBank/DDBJ databases">
        <title>Horizontal acquisition of hydrogen conversion ability and other habitat adaptations in Hydrogenovibrio crunogenus strains.</title>
        <authorList>
            <person name="Gonnella G."/>
            <person name="Adam N."/>
            <person name="Perner M."/>
        </authorList>
    </citation>
    <scope>NUCLEOTIDE SEQUENCE [LARGE SCALE GENOMIC DNA]</scope>
    <source>
        <strain evidence="2 3">SP-41</strain>
    </source>
</reference>
<dbReference type="Proteomes" id="UP000296201">
    <property type="component" value="Chromosome"/>
</dbReference>
<gene>
    <name evidence="2" type="ORF">GHNINEIG_01790</name>
</gene>
<dbReference type="InterPro" id="IPR019925">
    <property type="entry name" value="DNA_repair_protein_predicted"/>
</dbReference>
<organism evidence="2 3">
    <name type="scientific">Hydrogenovibrio crunogenus</name>
    <dbReference type="NCBI Taxonomy" id="39765"/>
    <lineage>
        <taxon>Bacteria</taxon>
        <taxon>Pseudomonadati</taxon>
        <taxon>Pseudomonadota</taxon>
        <taxon>Gammaproteobacteria</taxon>
        <taxon>Thiotrichales</taxon>
        <taxon>Piscirickettsiaceae</taxon>
        <taxon>Hydrogenovibrio</taxon>
    </lineage>
</organism>
<proteinExistence type="predicted"/>
<dbReference type="RefSeq" id="WP_135796325.1">
    <property type="nucleotide sequence ID" value="NZ_CP032096.1"/>
</dbReference>
<dbReference type="InterPro" id="IPR038726">
    <property type="entry name" value="PDDEXK_AddAB-type"/>
</dbReference>
<dbReference type="SUPFAM" id="SSF52540">
    <property type="entry name" value="P-loop containing nucleoside triphosphate hydrolases"/>
    <property type="match status" value="1"/>
</dbReference>
<accession>A0A4P7P199</accession>
<evidence type="ECO:0000313" key="2">
    <source>
        <dbReference type="EMBL" id="QBZ83729.1"/>
    </source>
</evidence>
<keyword evidence="3" id="KW-1185">Reference proteome</keyword>
<feature type="domain" description="PD-(D/E)XK endonuclease-like" evidence="1">
    <location>
        <begin position="627"/>
        <end position="884"/>
    </location>
</feature>
<dbReference type="Gene3D" id="3.90.320.10">
    <property type="match status" value="1"/>
</dbReference>
<dbReference type="AlphaFoldDB" id="A0A4P7P199"/>
<dbReference type="InterPro" id="IPR011604">
    <property type="entry name" value="PDDEXK-like_dom_sf"/>
</dbReference>
<evidence type="ECO:0000259" key="1">
    <source>
        <dbReference type="Pfam" id="PF12705"/>
    </source>
</evidence>
<name>A0A4P7P199_9GAMM</name>
<dbReference type="Pfam" id="PF12705">
    <property type="entry name" value="PDDEXK_1"/>
    <property type="match status" value="1"/>
</dbReference>
<sequence>MKNVVHITANSRLSRFLKQQLLADQWQGKTVVKTPEVMTWAQWWMHWQQAALLRGDLPLEHLLHKTLSAFEAQLVWEQLLDEKLQQQPELALLNQTATAKQLYQAWCLFAEYFPAPAFDDAFITEEVRLFLDLKTAYLAELEKHQWADAVLQQQQQLAHLKTIGHLPEVFQLHGFDELSPFMKQWIEIVEAHGSEVYQVNDDSQATAKQQRCYSALNPQDEIQQIALWCAEQLKQQSETKPLHAIRIAVVAPNLAEVQQPLSWALDEVLYQQFGQALPLKPARHTLYNISLGTPLAQTPIVKNALQTLAFAMMPEKTLVYADWSSWLTSPYTLGRLVQRQKADVRCRRLQWASFKWPNLLQAIQQKETEKDRIQLPKSLMQTLEKVAQAPRSTSLSLSQFITQAENKLQEFRWAESSKERALSSIEMQQKETFLEALASFAQLNMTQAKQPVSVWLGLLKRYLNETVHQPQTQGLVPIQIMGTLEAGGQAFDALWVMGLTDEAWPRPPNPNPFLPMALQRTYGLPRSDALRELNYARQVTLRLAKSSPEIVWSYPQQLDDRVALPSPLLTLAELKAAQMYEPVPYQSLATQLWAQGEPLEWVTDYQGPEVPLGTRVPGGSGILTAQNKCPLMAFMDYRLGARQQLEDVEEGMRSNHLGTLVHAVLEAFWRQVQTQHNLLEMDEKAVSELVLQLLEEAMAPLSHQFDAHYLSLEQNRIHQLILEWLALEKDRPSFKVVAFEENHTPTIGGIEFNLKIDRVDDVFDAETGEVSRLILDYKTGKASVGDLLKEPIEAPQLAVYLHAYHDVVAGLGYGILHSDDGVKFNTLISDEGVMLKDRSQLIFAKLAAKEGGDFEGMSWSDFLQALRDEVSELATQIQQGQAEMTFRKETDLNYAASLLALRLPEVMAQMGEQGLADEESVE</sequence>